<comment type="caution">
    <text evidence="1">The sequence shown here is derived from an EMBL/GenBank/DDBJ whole genome shotgun (WGS) entry which is preliminary data.</text>
</comment>
<gene>
    <name evidence="1" type="ORF">OWV82_010287</name>
</gene>
<reference evidence="1 2" key="1">
    <citation type="journal article" date="2023" name="Science">
        <title>Complex scaffold remodeling in plant triterpene biosynthesis.</title>
        <authorList>
            <person name="De La Pena R."/>
            <person name="Hodgson H."/>
            <person name="Liu J.C."/>
            <person name="Stephenson M.J."/>
            <person name="Martin A.C."/>
            <person name="Owen C."/>
            <person name="Harkess A."/>
            <person name="Leebens-Mack J."/>
            <person name="Jimenez L.E."/>
            <person name="Osbourn A."/>
            <person name="Sattely E.S."/>
        </authorList>
    </citation>
    <scope>NUCLEOTIDE SEQUENCE [LARGE SCALE GENOMIC DNA]</scope>
    <source>
        <strain evidence="2">cv. JPN11</strain>
        <tissue evidence="1">Leaf</tissue>
    </source>
</reference>
<proteinExistence type="predicted"/>
<evidence type="ECO:0000313" key="2">
    <source>
        <dbReference type="Proteomes" id="UP001164539"/>
    </source>
</evidence>
<keyword evidence="2" id="KW-1185">Reference proteome</keyword>
<sequence>MDSFSLVDTSLDLNCKPLRLKDELPAPPKKDLQSNFSGSGNKNPVNQESGALVEELNRVSAENKKLTEMLTVMCENYNALRNQLIDYMNKNPEKELSNSSKKRKSESSNNNGNTNNMATTIGNSESSSTDEESCKKPREETIKAKITRVHYRTEASDTSLVVKDGYQWRKYGQKVTRDNPSPRAYFKCSFAPSCPVKKKVQRSVEDQSVLVATYEGEHNHPVPSQMDATSGSSRCVSLPSAALGSTGPRITTLDVTKSKSISNEEKAAAGSKPRIDTPEVRQFLVEQMASSLTKDPNFTTALAAAISGKIFQHNPNGKW</sequence>
<dbReference type="Proteomes" id="UP001164539">
    <property type="component" value="Chromosome 5"/>
</dbReference>
<protein>
    <submittedName>
        <fullName evidence="1">WRKY transcription factor</fullName>
    </submittedName>
</protein>
<accession>A0ACC1Y598</accession>
<evidence type="ECO:0000313" key="1">
    <source>
        <dbReference type="EMBL" id="KAJ4718633.1"/>
    </source>
</evidence>
<organism evidence="1 2">
    <name type="scientific">Melia azedarach</name>
    <name type="common">Chinaberry tree</name>
    <dbReference type="NCBI Taxonomy" id="155640"/>
    <lineage>
        <taxon>Eukaryota</taxon>
        <taxon>Viridiplantae</taxon>
        <taxon>Streptophyta</taxon>
        <taxon>Embryophyta</taxon>
        <taxon>Tracheophyta</taxon>
        <taxon>Spermatophyta</taxon>
        <taxon>Magnoliopsida</taxon>
        <taxon>eudicotyledons</taxon>
        <taxon>Gunneridae</taxon>
        <taxon>Pentapetalae</taxon>
        <taxon>rosids</taxon>
        <taxon>malvids</taxon>
        <taxon>Sapindales</taxon>
        <taxon>Meliaceae</taxon>
        <taxon>Melia</taxon>
    </lineage>
</organism>
<dbReference type="EMBL" id="CM051398">
    <property type="protein sequence ID" value="KAJ4718633.1"/>
    <property type="molecule type" value="Genomic_DNA"/>
</dbReference>
<name>A0ACC1Y598_MELAZ</name>